<organism evidence="2 3">
    <name type="scientific">Janthinobacterium lividum</name>
    <dbReference type="NCBI Taxonomy" id="29581"/>
    <lineage>
        <taxon>Bacteria</taxon>
        <taxon>Pseudomonadati</taxon>
        <taxon>Pseudomonadota</taxon>
        <taxon>Betaproteobacteria</taxon>
        <taxon>Burkholderiales</taxon>
        <taxon>Oxalobacteraceae</taxon>
        <taxon>Janthinobacterium</taxon>
    </lineage>
</organism>
<comment type="caution">
    <text evidence="2">The sequence shown here is derived from an EMBL/GenBank/DDBJ whole genome shotgun (WGS) entry which is preliminary data.</text>
</comment>
<sequence length="182" mass="20000">MTRLDIDFAPPSWRRSLYRVPAWAWFAGALGVALSVTAAYSCSAALQRQAASEARWRLAQQRVMAATQRPAPASQVLIAPAQAAAVNAAILQLNLPWRDLQDALASATPPAIALLALEPDARKRVLKITAETTGSDAMVAYIAQLKQQELFGERVQLLRHEINALDPHQPLRFQLEARWGMP</sequence>
<dbReference type="AlphaFoldDB" id="A0A1E8PP28"/>
<evidence type="ECO:0000313" key="2">
    <source>
        <dbReference type="EMBL" id="OFJ47975.1"/>
    </source>
</evidence>
<evidence type="ECO:0008006" key="4">
    <source>
        <dbReference type="Google" id="ProtNLM"/>
    </source>
</evidence>
<gene>
    <name evidence="2" type="ORF">BA896_002260</name>
</gene>
<proteinExistence type="predicted"/>
<protein>
    <recommendedName>
        <fullName evidence="4">PilN domain-containing protein</fullName>
    </recommendedName>
</protein>
<keyword evidence="1" id="KW-0472">Membrane</keyword>
<keyword evidence="1" id="KW-0812">Transmembrane</keyword>
<dbReference type="Proteomes" id="UP000092634">
    <property type="component" value="Unassembled WGS sequence"/>
</dbReference>
<evidence type="ECO:0000313" key="3">
    <source>
        <dbReference type="Proteomes" id="UP000092634"/>
    </source>
</evidence>
<reference evidence="2 3" key="1">
    <citation type="submission" date="2016-10" db="EMBL/GenBank/DDBJ databases">
        <title>Updated version of Genome Assembly of Janthinobacterium lividum ERGS5:01.</title>
        <authorList>
            <person name="Kumar R."/>
            <person name="Acharya V."/>
            <person name="Singh D."/>
        </authorList>
    </citation>
    <scope>NUCLEOTIDE SEQUENCE [LARGE SCALE GENOMIC DNA]</scope>
    <source>
        <strain evidence="2 3">ERGS5:01</strain>
    </source>
</reference>
<name>A0A1E8PP28_9BURK</name>
<accession>A0A1E8PP28</accession>
<keyword evidence="1" id="KW-1133">Transmembrane helix</keyword>
<dbReference type="EMBL" id="MAQB02000001">
    <property type="protein sequence ID" value="OFJ47975.1"/>
    <property type="molecule type" value="Genomic_DNA"/>
</dbReference>
<evidence type="ECO:0000256" key="1">
    <source>
        <dbReference type="SAM" id="Phobius"/>
    </source>
</evidence>
<feature type="transmembrane region" description="Helical" evidence="1">
    <location>
        <begin position="22"/>
        <end position="46"/>
    </location>
</feature>